<accession>W3WVC8</accession>
<dbReference type="PANTHER" id="PTHR47260">
    <property type="entry name" value="UPF0644 PROTEIN PB2B4.06"/>
    <property type="match status" value="1"/>
</dbReference>
<evidence type="ECO:0000313" key="4">
    <source>
        <dbReference type="Proteomes" id="UP000030651"/>
    </source>
</evidence>
<dbReference type="STRING" id="1229662.W3WVC8"/>
<protein>
    <recommendedName>
        <fullName evidence="5">Thioesterase domain-containing protein</fullName>
    </recommendedName>
</protein>
<reference evidence="4" key="1">
    <citation type="journal article" date="2015" name="BMC Genomics">
        <title>Genomic and transcriptomic analysis of the endophytic fungus Pestalotiopsis fici reveals its lifestyle and high potential for synthesis of natural products.</title>
        <authorList>
            <person name="Wang X."/>
            <person name="Zhang X."/>
            <person name="Liu L."/>
            <person name="Xiang M."/>
            <person name="Wang W."/>
            <person name="Sun X."/>
            <person name="Che Y."/>
            <person name="Guo L."/>
            <person name="Liu G."/>
            <person name="Guo L."/>
            <person name="Wang C."/>
            <person name="Yin W.B."/>
            <person name="Stadler M."/>
            <person name="Zhang X."/>
            <person name="Liu X."/>
        </authorList>
    </citation>
    <scope>NUCLEOTIDE SEQUENCE [LARGE SCALE GENOMIC DNA]</scope>
    <source>
        <strain evidence="4">W106-1 / CGMCC3.15140</strain>
    </source>
</reference>
<evidence type="ECO:0008006" key="5">
    <source>
        <dbReference type="Google" id="ProtNLM"/>
    </source>
</evidence>
<dbReference type="eggNOG" id="KOG4781">
    <property type="taxonomic scope" value="Eukaryota"/>
</dbReference>
<dbReference type="HOGENOM" id="CLU_052827_0_2_1"/>
<dbReference type="InterPro" id="IPR052061">
    <property type="entry name" value="PTE-AB_protein"/>
</dbReference>
<proteinExistence type="predicted"/>
<dbReference type="EMBL" id="KI912115">
    <property type="protein sequence ID" value="ETS77800.1"/>
    <property type="molecule type" value="Genomic_DNA"/>
</dbReference>
<dbReference type="OrthoDB" id="506431at2759"/>
<sequence>MFRAQYLARSVVAQPISQKLLPAGGSRCCANNNLKAAAAHLFAQQRLVANSSRSFATTCSLREKQQPAEAAHSASSESTTTISSDPQPEEHQTTPKPKPKRRRRGYAYAAIFMLIGTSIGSLFRLSVSPPPLPEPGTKEDGYILESIYDQAKKLPLVQALSSDPAWESWYAYSDWREGSRPLSITSGPMSGCRGLAYQRIFHNKATGEMVSVVYFGGALSGFPGVVHGGSLATILDESMGRCAIYRFPARMGVTANLDLTYKKPTLTNAFYVVRTRPVLSEADEVIGKDGTKKSDRKLWVHGTVETPEGKVCVDAKSLFVVPKYIQPHGRTDGKW</sequence>
<dbReference type="InterPro" id="IPR029069">
    <property type="entry name" value="HotDog_dom_sf"/>
</dbReference>
<name>W3WVC8_PESFW</name>
<gene>
    <name evidence="3" type="ORF">PFICI_09862</name>
</gene>
<dbReference type="OMA" id="GVQRAFW"/>
<dbReference type="RefSeq" id="XP_007836634.1">
    <property type="nucleotide sequence ID" value="XM_007838443.1"/>
</dbReference>
<feature type="transmembrane region" description="Helical" evidence="2">
    <location>
        <begin position="106"/>
        <end position="125"/>
    </location>
</feature>
<organism evidence="3 4">
    <name type="scientific">Pestalotiopsis fici (strain W106-1 / CGMCC3.15140)</name>
    <dbReference type="NCBI Taxonomy" id="1229662"/>
    <lineage>
        <taxon>Eukaryota</taxon>
        <taxon>Fungi</taxon>
        <taxon>Dikarya</taxon>
        <taxon>Ascomycota</taxon>
        <taxon>Pezizomycotina</taxon>
        <taxon>Sordariomycetes</taxon>
        <taxon>Xylariomycetidae</taxon>
        <taxon>Amphisphaeriales</taxon>
        <taxon>Sporocadaceae</taxon>
        <taxon>Pestalotiopsis</taxon>
    </lineage>
</organism>
<evidence type="ECO:0000256" key="1">
    <source>
        <dbReference type="SAM" id="MobiDB-lite"/>
    </source>
</evidence>
<dbReference type="KEGG" id="pfy:PFICI_09862"/>
<keyword evidence="2" id="KW-0472">Membrane</keyword>
<keyword evidence="4" id="KW-1185">Reference proteome</keyword>
<dbReference type="InParanoid" id="W3WVC8"/>
<dbReference type="SUPFAM" id="SSF54637">
    <property type="entry name" value="Thioesterase/thiol ester dehydrase-isomerase"/>
    <property type="match status" value="1"/>
</dbReference>
<feature type="compositionally biased region" description="Low complexity" evidence="1">
    <location>
        <begin position="68"/>
        <end position="84"/>
    </location>
</feature>
<dbReference type="AlphaFoldDB" id="W3WVC8"/>
<dbReference type="GeneID" id="19274875"/>
<dbReference type="PANTHER" id="PTHR47260:SF1">
    <property type="entry name" value="UPF0644 PROTEIN PB2B4.06"/>
    <property type="match status" value="1"/>
</dbReference>
<dbReference type="Gene3D" id="3.10.129.10">
    <property type="entry name" value="Hotdog Thioesterase"/>
    <property type="match status" value="1"/>
</dbReference>
<keyword evidence="2" id="KW-0812">Transmembrane</keyword>
<dbReference type="CDD" id="cd03443">
    <property type="entry name" value="PaaI_thioesterase"/>
    <property type="match status" value="1"/>
</dbReference>
<evidence type="ECO:0000256" key="2">
    <source>
        <dbReference type="SAM" id="Phobius"/>
    </source>
</evidence>
<feature type="region of interest" description="Disordered" evidence="1">
    <location>
        <begin position="62"/>
        <end position="102"/>
    </location>
</feature>
<dbReference type="Proteomes" id="UP000030651">
    <property type="component" value="Unassembled WGS sequence"/>
</dbReference>
<keyword evidence="2" id="KW-1133">Transmembrane helix</keyword>
<evidence type="ECO:0000313" key="3">
    <source>
        <dbReference type="EMBL" id="ETS77800.1"/>
    </source>
</evidence>